<feature type="region of interest" description="Disordered" evidence="1">
    <location>
        <begin position="95"/>
        <end position="119"/>
    </location>
</feature>
<dbReference type="AlphaFoldDB" id="A0A1H1QJY5"/>
<proteinExistence type="predicted"/>
<dbReference type="RefSeq" id="WP_093392254.1">
    <property type="nucleotide sequence ID" value="NZ_LT629736.1"/>
</dbReference>
<organism evidence="2 3">
    <name type="scientific">Halopseudomonas xinjiangensis</name>
    <dbReference type="NCBI Taxonomy" id="487184"/>
    <lineage>
        <taxon>Bacteria</taxon>
        <taxon>Pseudomonadati</taxon>
        <taxon>Pseudomonadota</taxon>
        <taxon>Gammaproteobacteria</taxon>
        <taxon>Pseudomonadales</taxon>
        <taxon>Pseudomonadaceae</taxon>
        <taxon>Halopseudomonas</taxon>
    </lineage>
</organism>
<dbReference type="Pfam" id="PF02482">
    <property type="entry name" value="Ribosomal_S30AE"/>
    <property type="match status" value="1"/>
</dbReference>
<keyword evidence="2" id="KW-0689">Ribosomal protein</keyword>
<dbReference type="OrthoDB" id="121633at2"/>
<accession>A0A1H1QJY5</accession>
<keyword evidence="2" id="KW-0687">Ribonucleoprotein</keyword>
<dbReference type="InterPro" id="IPR036567">
    <property type="entry name" value="RHF-like"/>
</dbReference>
<keyword evidence="3" id="KW-1185">Reference proteome</keyword>
<reference evidence="3" key="1">
    <citation type="submission" date="2016-10" db="EMBL/GenBank/DDBJ databases">
        <authorList>
            <person name="Varghese N."/>
            <person name="Submissions S."/>
        </authorList>
    </citation>
    <scope>NUCLEOTIDE SEQUENCE [LARGE SCALE GENOMIC DNA]</scope>
    <source>
        <strain evidence="3">NRRL B-51270</strain>
    </source>
</reference>
<dbReference type="Gene3D" id="3.30.160.100">
    <property type="entry name" value="Ribosome hibernation promotion factor-like"/>
    <property type="match status" value="1"/>
</dbReference>
<name>A0A1H1QJY5_9GAMM</name>
<gene>
    <name evidence="2" type="ORF">SAMN05216421_1156</name>
</gene>
<protein>
    <submittedName>
        <fullName evidence="2">Sigma 54 modulation protein / S30EA ribosomal protein</fullName>
    </submittedName>
</protein>
<dbReference type="EMBL" id="LT629736">
    <property type="protein sequence ID" value="SDS23801.1"/>
    <property type="molecule type" value="Genomic_DNA"/>
</dbReference>
<sequence length="141" mass="15785">MQVQVNSNHIPGSVDLQEWVGSTVVERLERYDELLTRVEIHVSDENAEKGGAEDKRCQIEFRPKGHQSMSVTHKAESLLLAVEGAADKARHALDHLTGKLDTHPVSPGRIDDPLLDEPPQEVKDAMLEEDFLSKQERLNGE</sequence>
<dbReference type="STRING" id="487184.SAMN05216421_1156"/>
<dbReference type="SUPFAM" id="SSF69754">
    <property type="entry name" value="Ribosome binding protein Y (YfiA homologue)"/>
    <property type="match status" value="1"/>
</dbReference>
<dbReference type="GO" id="GO:0005840">
    <property type="term" value="C:ribosome"/>
    <property type="evidence" value="ECO:0007669"/>
    <property type="project" value="UniProtKB-KW"/>
</dbReference>
<evidence type="ECO:0000256" key="1">
    <source>
        <dbReference type="SAM" id="MobiDB-lite"/>
    </source>
</evidence>
<dbReference type="InterPro" id="IPR003489">
    <property type="entry name" value="RHF/RaiA"/>
</dbReference>
<evidence type="ECO:0000313" key="2">
    <source>
        <dbReference type="EMBL" id="SDS23801.1"/>
    </source>
</evidence>
<evidence type="ECO:0000313" key="3">
    <source>
        <dbReference type="Proteomes" id="UP000243207"/>
    </source>
</evidence>
<dbReference type="Proteomes" id="UP000243207">
    <property type="component" value="Chromosome I"/>
</dbReference>